<sequence length="304" mass="33236">MDKSAITLERMRSFVRVAERGSFSAVAREQGVGQATITRHITELEGALGVTLLSRTTRRVTLTAEGTDYVDNARTILRLVDEAADDVRSAGDRLDGKIRVSCTAALGVQHVQRVLFAFQDQHPNVSIDLRLSDVQIDLVREAVDIAIRLGPLADSSIQRKAIGNSRRLLVASRAYLEEHGRPQRPDDLRHHQTIRMSNVVGSDMLVLHPQEGRPCSIPFDGRLLVDHGLAAREALIQGRGIAPAHVWLVDDLLQAGAVEQVLPDYAPEPVPLSILIVPGRARIKRIRSLIDTISAALKALPGIG</sequence>
<dbReference type="GO" id="GO:0003700">
    <property type="term" value="F:DNA-binding transcription factor activity"/>
    <property type="evidence" value="ECO:0007669"/>
    <property type="project" value="InterPro"/>
</dbReference>
<evidence type="ECO:0000256" key="4">
    <source>
        <dbReference type="ARBA" id="ARBA00023163"/>
    </source>
</evidence>
<proteinExistence type="inferred from homology"/>
<dbReference type="PANTHER" id="PTHR30537:SF5">
    <property type="entry name" value="HTH-TYPE TRANSCRIPTIONAL ACTIVATOR TTDR-RELATED"/>
    <property type="match status" value="1"/>
</dbReference>
<dbReference type="InterPro" id="IPR036388">
    <property type="entry name" value="WH-like_DNA-bd_sf"/>
</dbReference>
<keyword evidence="7" id="KW-1185">Reference proteome</keyword>
<dbReference type="SUPFAM" id="SSF53850">
    <property type="entry name" value="Periplasmic binding protein-like II"/>
    <property type="match status" value="1"/>
</dbReference>
<accession>A0A2S9IMM9</accession>
<dbReference type="Gene3D" id="1.10.10.10">
    <property type="entry name" value="Winged helix-like DNA-binding domain superfamily/Winged helix DNA-binding domain"/>
    <property type="match status" value="1"/>
</dbReference>
<dbReference type="AlphaFoldDB" id="A0A2S9IMM9"/>
<dbReference type="Pfam" id="PF00126">
    <property type="entry name" value="HTH_1"/>
    <property type="match status" value="1"/>
</dbReference>
<dbReference type="InterPro" id="IPR036390">
    <property type="entry name" value="WH_DNA-bd_sf"/>
</dbReference>
<dbReference type="FunFam" id="1.10.10.10:FF:000001">
    <property type="entry name" value="LysR family transcriptional regulator"/>
    <property type="match status" value="1"/>
</dbReference>
<evidence type="ECO:0000256" key="2">
    <source>
        <dbReference type="ARBA" id="ARBA00023015"/>
    </source>
</evidence>
<feature type="domain" description="HTH lysR-type" evidence="5">
    <location>
        <begin position="6"/>
        <end position="63"/>
    </location>
</feature>
<dbReference type="InterPro" id="IPR005119">
    <property type="entry name" value="LysR_subst-bd"/>
</dbReference>
<evidence type="ECO:0000256" key="3">
    <source>
        <dbReference type="ARBA" id="ARBA00023125"/>
    </source>
</evidence>
<evidence type="ECO:0000313" key="6">
    <source>
        <dbReference type="EMBL" id="PRD41789.1"/>
    </source>
</evidence>
<dbReference type="CDD" id="cd08422">
    <property type="entry name" value="PBP2_CrgA_like"/>
    <property type="match status" value="1"/>
</dbReference>
<dbReference type="EMBL" id="PVBR01000016">
    <property type="protein sequence ID" value="PRD41789.1"/>
    <property type="molecule type" value="Genomic_DNA"/>
</dbReference>
<dbReference type="PANTHER" id="PTHR30537">
    <property type="entry name" value="HTH-TYPE TRANSCRIPTIONAL REGULATOR"/>
    <property type="match status" value="1"/>
</dbReference>
<dbReference type="SUPFAM" id="SSF46785">
    <property type="entry name" value="Winged helix' DNA-binding domain"/>
    <property type="match status" value="1"/>
</dbReference>
<comment type="caution">
    <text evidence="6">The sequence shown here is derived from an EMBL/GenBank/DDBJ whole genome shotgun (WGS) entry which is preliminary data.</text>
</comment>
<name>A0A2S9IMM9_9HYPH</name>
<dbReference type="InterPro" id="IPR058163">
    <property type="entry name" value="LysR-type_TF_proteobact-type"/>
</dbReference>
<dbReference type="GO" id="GO:0003677">
    <property type="term" value="F:DNA binding"/>
    <property type="evidence" value="ECO:0007669"/>
    <property type="project" value="UniProtKB-KW"/>
</dbReference>
<reference evidence="6 7" key="1">
    <citation type="submission" date="2018-02" db="EMBL/GenBank/DDBJ databases">
        <title>The draft genome of Phyllobacterium sp. 1N-3.</title>
        <authorList>
            <person name="Liu L."/>
            <person name="Li L."/>
            <person name="Zhang X."/>
            <person name="Wang T."/>
            <person name="Liang L."/>
        </authorList>
    </citation>
    <scope>NUCLEOTIDE SEQUENCE [LARGE SCALE GENOMIC DNA]</scope>
    <source>
        <strain evidence="6 7">1N-3</strain>
    </source>
</reference>
<evidence type="ECO:0000256" key="1">
    <source>
        <dbReference type="ARBA" id="ARBA00009437"/>
    </source>
</evidence>
<keyword evidence="2" id="KW-0805">Transcription regulation</keyword>
<keyword evidence="3" id="KW-0238">DNA-binding</keyword>
<dbReference type="RefSeq" id="WP_105743551.1">
    <property type="nucleotide sequence ID" value="NZ_PVBR01000016.1"/>
</dbReference>
<keyword evidence="4" id="KW-0804">Transcription</keyword>
<protein>
    <submittedName>
        <fullName evidence="6">LysR family transcriptional regulator</fullName>
    </submittedName>
</protein>
<dbReference type="Pfam" id="PF03466">
    <property type="entry name" value="LysR_substrate"/>
    <property type="match status" value="1"/>
</dbReference>
<evidence type="ECO:0000313" key="7">
    <source>
        <dbReference type="Proteomes" id="UP000239434"/>
    </source>
</evidence>
<evidence type="ECO:0000259" key="5">
    <source>
        <dbReference type="PROSITE" id="PS50931"/>
    </source>
</evidence>
<dbReference type="Proteomes" id="UP000239434">
    <property type="component" value="Unassembled WGS sequence"/>
</dbReference>
<dbReference type="InterPro" id="IPR000847">
    <property type="entry name" value="LysR_HTH_N"/>
</dbReference>
<gene>
    <name evidence="6" type="ORF">C5748_19190</name>
</gene>
<dbReference type="PROSITE" id="PS50931">
    <property type="entry name" value="HTH_LYSR"/>
    <property type="match status" value="1"/>
</dbReference>
<dbReference type="Gene3D" id="3.40.190.290">
    <property type="match status" value="1"/>
</dbReference>
<comment type="similarity">
    <text evidence="1">Belongs to the LysR transcriptional regulatory family.</text>
</comment>
<organism evidence="6 7">
    <name type="scientific">Phyllobacterium phragmitis</name>
    <dbReference type="NCBI Taxonomy" id="2670329"/>
    <lineage>
        <taxon>Bacteria</taxon>
        <taxon>Pseudomonadati</taxon>
        <taxon>Pseudomonadota</taxon>
        <taxon>Alphaproteobacteria</taxon>
        <taxon>Hyphomicrobiales</taxon>
        <taxon>Phyllobacteriaceae</taxon>
        <taxon>Phyllobacterium</taxon>
    </lineage>
</organism>